<comment type="caution">
    <text evidence="1">The sequence shown here is derived from an EMBL/GenBank/DDBJ whole genome shotgun (WGS) entry which is preliminary data.</text>
</comment>
<reference evidence="1" key="2">
    <citation type="submission" date="2023-05" db="EMBL/GenBank/DDBJ databases">
        <authorList>
            <person name="Fouks B."/>
        </authorList>
    </citation>
    <scope>NUCLEOTIDE SEQUENCE</scope>
    <source>
        <strain evidence="1">Stay&amp;Tobe</strain>
        <tissue evidence="1">Testes</tissue>
    </source>
</reference>
<keyword evidence="2" id="KW-1185">Reference proteome</keyword>
<organism evidence="1 2">
    <name type="scientific">Diploptera punctata</name>
    <name type="common">Pacific beetle cockroach</name>
    <dbReference type="NCBI Taxonomy" id="6984"/>
    <lineage>
        <taxon>Eukaryota</taxon>
        <taxon>Metazoa</taxon>
        <taxon>Ecdysozoa</taxon>
        <taxon>Arthropoda</taxon>
        <taxon>Hexapoda</taxon>
        <taxon>Insecta</taxon>
        <taxon>Pterygota</taxon>
        <taxon>Neoptera</taxon>
        <taxon>Polyneoptera</taxon>
        <taxon>Dictyoptera</taxon>
        <taxon>Blattodea</taxon>
        <taxon>Blaberoidea</taxon>
        <taxon>Blaberidae</taxon>
        <taxon>Diplopterinae</taxon>
        <taxon>Diploptera</taxon>
    </lineage>
</organism>
<dbReference type="Proteomes" id="UP001233999">
    <property type="component" value="Unassembled WGS sequence"/>
</dbReference>
<dbReference type="EMBL" id="JASPKZ010000419">
    <property type="protein sequence ID" value="KAJ9600453.1"/>
    <property type="molecule type" value="Genomic_DNA"/>
</dbReference>
<accession>A0AAD8AJS2</accession>
<proteinExistence type="predicted"/>
<reference evidence="1" key="1">
    <citation type="journal article" date="2023" name="IScience">
        <title>Live-bearing cockroach genome reveals convergent evolutionary mechanisms linked to viviparity in insects and beyond.</title>
        <authorList>
            <person name="Fouks B."/>
            <person name="Harrison M.C."/>
            <person name="Mikhailova A.A."/>
            <person name="Marchal E."/>
            <person name="English S."/>
            <person name="Carruthers M."/>
            <person name="Jennings E.C."/>
            <person name="Chiamaka E.L."/>
            <person name="Frigard R.A."/>
            <person name="Pippel M."/>
            <person name="Attardo G.M."/>
            <person name="Benoit J.B."/>
            <person name="Bornberg-Bauer E."/>
            <person name="Tobe S.S."/>
        </authorList>
    </citation>
    <scope>NUCLEOTIDE SEQUENCE</scope>
    <source>
        <strain evidence="1">Stay&amp;Tobe</strain>
    </source>
</reference>
<evidence type="ECO:0000313" key="2">
    <source>
        <dbReference type="Proteomes" id="UP001233999"/>
    </source>
</evidence>
<gene>
    <name evidence="1" type="ORF">L9F63_009223</name>
</gene>
<dbReference type="AlphaFoldDB" id="A0AAD8AJS2"/>
<protein>
    <submittedName>
        <fullName evidence="1">Uncharacterized protein</fullName>
    </submittedName>
</protein>
<feature type="non-terminal residue" evidence="1">
    <location>
        <position position="62"/>
    </location>
</feature>
<sequence>ARISHEFLFLSHAFTVLTCNIFKITSAHTDTRTEICTRHRPLTKTGAIAYFHSVNSKCSGQY</sequence>
<feature type="non-terminal residue" evidence="1">
    <location>
        <position position="1"/>
    </location>
</feature>
<evidence type="ECO:0000313" key="1">
    <source>
        <dbReference type="EMBL" id="KAJ9600453.1"/>
    </source>
</evidence>
<name>A0AAD8AJS2_DIPPU</name>